<evidence type="ECO:0000313" key="2">
    <source>
        <dbReference type="EMBL" id="SDB76157.1"/>
    </source>
</evidence>
<evidence type="ECO:0000313" key="4">
    <source>
        <dbReference type="Proteomes" id="UP000181870"/>
    </source>
</evidence>
<dbReference type="Pfam" id="PF01381">
    <property type="entry name" value="HTH_3"/>
    <property type="match status" value="1"/>
</dbReference>
<sequence length="121" mass="13738">MAKIQNEIAYMAAMERIEELLPLVDDDTPLTDRNLIELDLLSGLVEEYEKEHYPIKSPSLVDVMKLRMYEMGINQAKLSELLGVSPSRVSDYLTGRCEPTLKVAREMSRKLNIDANIILGI</sequence>
<dbReference type="Gene3D" id="1.10.260.40">
    <property type="entry name" value="lambda repressor-like DNA-binding domains"/>
    <property type="match status" value="1"/>
</dbReference>
<gene>
    <name evidence="2" type="ORF">SAMN05192581_1006150</name>
    <name evidence="3" type="ORF">SAMN05192582_1005146</name>
</gene>
<dbReference type="RefSeq" id="WP_049702617.1">
    <property type="nucleotide sequence ID" value="NZ_FMYE01000006.1"/>
</dbReference>
<dbReference type="EMBL" id="FMYE01000006">
    <property type="protein sequence ID" value="SDB76157.1"/>
    <property type="molecule type" value="Genomic_DNA"/>
</dbReference>
<dbReference type="InterPro" id="IPR010982">
    <property type="entry name" value="Lambda_DNA-bd_dom_sf"/>
</dbReference>
<dbReference type="SUPFAM" id="SSF47413">
    <property type="entry name" value="lambda repressor-like DNA-binding domains"/>
    <property type="match status" value="1"/>
</dbReference>
<dbReference type="CDD" id="cd00093">
    <property type="entry name" value="HTH_XRE"/>
    <property type="match status" value="1"/>
</dbReference>
<dbReference type="Proteomes" id="UP000183670">
    <property type="component" value="Unassembled WGS sequence"/>
</dbReference>
<dbReference type="InterPro" id="IPR001387">
    <property type="entry name" value="Cro/C1-type_HTH"/>
</dbReference>
<accession>A0A1G6G2D7</accession>
<evidence type="ECO:0000313" key="3">
    <source>
        <dbReference type="EMBL" id="SDH42235.1"/>
    </source>
</evidence>
<evidence type="ECO:0000313" key="5">
    <source>
        <dbReference type="Proteomes" id="UP000183670"/>
    </source>
</evidence>
<protein>
    <submittedName>
        <fullName evidence="2">HTH-type transcriptional regulator / antitoxin HigA</fullName>
    </submittedName>
</protein>
<dbReference type="AlphaFoldDB" id="A0A1G6G2D7"/>
<name>A0A1G6G2D7_BACOV</name>
<dbReference type="PROSITE" id="PS50943">
    <property type="entry name" value="HTH_CROC1"/>
    <property type="match status" value="1"/>
</dbReference>
<dbReference type="SMART" id="SM00530">
    <property type="entry name" value="HTH_XRE"/>
    <property type="match status" value="1"/>
</dbReference>
<dbReference type="EMBL" id="FNDO01000005">
    <property type="protein sequence ID" value="SDH42235.1"/>
    <property type="molecule type" value="Genomic_DNA"/>
</dbReference>
<dbReference type="GO" id="GO:0003677">
    <property type="term" value="F:DNA binding"/>
    <property type="evidence" value="ECO:0007669"/>
    <property type="project" value="InterPro"/>
</dbReference>
<feature type="domain" description="HTH cro/C1-type" evidence="1">
    <location>
        <begin position="70"/>
        <end position="118"/>
    </location>
</feature>
<dbReference type="Proteomes" id="UP000181870">
    <property type="component" value="Unassembled WGS sequence"/>
</dbReference>
<organism evidence="2 5">
    <name type="scientific">Bacteroides ovatus</name>
    <dbReference type="NCBI Taxonomy" id="28116"/>
    <lineage>
        <taxon>Bacteria</taxon>
        <taxon>Pseudomonadati</taxon>
        <taxon>Bacteroidota</taxon>
        <taxon>Bacteroidia</taxon>
        <taxon>Bacteroidales</taxon>
        <taxon>Bacteroidaceae</taxon>
        <taxon>Bacteroides</taxon>
    </lineage>
</organism>
<reference evidence="4 5" key="1">
    <citation type="submission" date="2016-10" db="EMBL/GenBank/DDBJ databases">
        <authorList>
            <person name="de Groot N.N."/>
        </authorList>
    </citation>
    <scope>NUCLEOTIDE SEQUENCE [LARGE SCALE GENOMIC DNA]</scope>
    <source>
        <strain evidence="2 5">NLAE-zl-C500</strain>
        <strain evidence="3 4">NLAE-zl-C57</strain>
    </source>
</reference>
<proteinExistence type="predicted"/>
<evidence type="ECO:0000259" key="1">
    <source>
        <dbReference type="PROSITE" id="PS50943"/>
    </source>
</evidence>